<keyword evidence="5" id="KW-1003">Cell membrane</keyword>
<evidence type="ECO:0000256" key="3">
    <source>
        <dbReference type="ARBA" id="ARBA00022989"/>
    </source>
</evidence>
<keyword evidence="4 5" id="KW-0472">Membrane</keyword>
<feature type="transmembrane region" description="Helical" evidence="5">
    <location>
        <begin position="238"/>
        <end position="257"/>
    </location>
</feature>
<dbReference type="Proteomes" id="UP000192708">
    <property type="component" value="Unassembled WGS sequence"/>
</dbReference>
<feature type="transmembrane region" description="Helical" evidence="5">
    <location>
        <begin position="7"/>
        <end position="29"/>
    </location>
</feature>
<dbReference type="STRING" id="1938817.SAMN06296008_10649"/>
<feature type="transmembrane region" description="Helical" evidence="5">
    <location>
        <begin position="68"/>
        <end position="89"/>
    </location>
</feature>
<sequence length="260" mass="28161">MATGVIAGLLGIGGGMIMVPFLSFIFTQANFSEEHLFHMAIATSMTTITFTSLSSVRAQMKKKMIRWEIVKVLVPGILFGGIIGGSEIFNLLKTPWLTLLFASFQIFSAYQMLRNKKPKPSRELPGFLGLFGVGSLIGMMSSLVGAGGAFISVPFMLWCNVTIHSALATSSALGFPIAIASAIGYIYGAHNLPGLPEYSLGYIYLPALICISMTSVLFAPIGVKLAHSMNTMQLRKTFAFLLLVIASFMIYKSLQLFGYL</sequence>
<keyword evidence="7" id="KW-1185">Reference proteome</keyword>
<dbReference type="InterPro" id="IPR002781">
    <property type="entry name" value="TM_pro_TauE-like"/>
</dbReference>
<dbReference type="GO" id="GO:0005886">
    <property type="term" value="C:plasma membrane"/>
    <property type="evidence" value="ECO:0007669"/>
    <property type="project" value="UniProtKB-SubCell"/>
</dbReference>
<evidence type="ECO:0000313" key="7">
    <source>
        <dbReference type="Proteomes" id="UP000192708"/>
    </source>
</evidence>
<keyword evidence="3 5" id="KW-1133">Transmembrane helix</keyword>
<protein>
    <recommendedName>
        <fullName evidence="5">Probable membrane transporter protein</fullName>
    </recommendedName>
</protein>
<evidence type="ECO:0000256" key="5">
    <source>
        <dbReference type="RuleBase" id="RU363041"/>
    </source>
</evidence>
<accession>A0A1W1ZQ31</accession>
<keyword evidence="2 5" id="KW-0812">Transmembrane</keyword>
<comment type="subcellular location">
    <subcellularLocation>
        <location evidence="5">Cell membrane</location>
        <topology evidence="5">Multi-pass membrane protein</topology>
    </subcellularLocation>
    <subcellularLocation>
        <location evidence="1">Membrane</location>
        <topology evidence="1">Multi-pass membrane protein</topology>
    </subcellularLocation>
</comment>
<dbReference type="Pfam" id="PF01925">
    <property type="entry name" value="TauE"/>
    <property type="match status" value="1"/>
</dbReference>
<evidence type="ECO:0000256" key="2">
    <source>
        <dbReference type="ARBA" id="ARBA00022692"/>
    </source>
</evidence>
<evidence type="ECO:0000256" key="1">
    <source>
        <dbReference type="ARBA" id="ARBA00004141"/>
    </source>
</evidence>
<dbReference type="PANTHER" id="PTHR43483">
    <property type="entry name" value="MEMBRANE TRANSPORTER PROTEIN HI_0806-RELATED"/>
    <property type="match status" value="1"/>
</dbReference>
<feature type="transmembrane region" description="Helical" evidence="5">
    <location>
        <begin position="172"/>
        <end position="190"/>
    </location>
</feature>
<gene>
    <name evidence="6" type="ORF">SAMN06296008_10649</name>
</gene>
<reference evidence="6 7" key="1">
    <citation type="submission" date="2017-04" db="EMBL/GenBank/DDBJ databases">
        <authorList>
            <person name="Afonso C.L."/>
            <person name="Miller P.J."/>
            <person name="Scott M.A."/>
            <person name="Spackman E."/>
            <person name="Goraichik I."/>
            <person name="Dimitrov K.M."/>
            <person name="Suarez D.L."/>
            <person name="Swayne D.E."/>
        </authorList>
    </citation>
    <scope>NUCLEOTIDE SEQUENCE [LARGE SCALE GENOMIC DNA]</scope>
    <source>
        <strain evidence="6 7">VK13</strain>
    </source>
</reference>
<proteinExistence type="inferred from homology"/>
<evidence type="ECO:0000256" key="4">
    <source>
        <dbReference type="ARBA" id="ARBA00023136"/>
    </source>
</evidence>
<feature type="transmembrane region" description="Helical" evidence="5">
    <location>
        <begin position="202"/>
        <end position="226"/>
    </location>
</feature>
<dbReference type="PANTHER" id="PTHR43483:SF3">
    <property type="entry name" value="MEMBRANE TRANSPORTER PROTEIN HI_0806-RELATED"/>
    <property type="match status" value="1"/>
</dbReference>
<dbReference type="AlphaFoldDB" id="A0A1W1ZQ31"/>
<feature type="transmembrane region" description="Helical" evidence="5">
    <location>
        <begin position="35"/>
        <end position="56"/>
    </location>
</feature>
<dbReference type="OrthoDB" id="457670at2"/>
<evidence type="ECO:0000313" key="6">
    <source>
        <dbReference type="EMBL" id="SMC50171.1"/>
    </source>
</evidence>
<name>A0A1W1ZQ31_9BURK</name>
<comment type="similarity">
    <text evidence="5">Belongs to the 4-toluene sulfonate uptake permease (TSUP) (TC 2.A.102) family.</text>
</comment>
<organism evidence="6 7">
    <name type="scientific">Polynucleobacter kasalickyi</name>
    <dbReference type="NCBI Taxonomy" id="1938817"/>
    <lineage>
        <taxon>Bacteria</taxon>
        <taxon>Pseudomonadati</taxon>
        <taxon>Pseudomonadota</taxon>
        <taxon>Betaproteobacteria</taxon>
        <taxon>Burkholderiales</taxon>
        <taxon>Burkholderiaceae</taxon>
        <taxon>Polynucleobacter</taxon>
    </lineage>
</organism>
<dbReference type="EMBL" id="FWXJ01000006">
    <property type="protein sequence ID" value="SMC50171.1"/>
    <property type="molecule type" value="Genomic_DNA"/>
</dbReference>